<gene>
    <name evidence="2" type="ORF">COV29_00400</name>
</gene>
<dbReference type="EMBL" id="PCXQ01000001">
    <property type="protein sequence ID" value="PJE51607.1"/>
    <property type="molecule type" value="Genomic_DNA"/>
</dbReference>
<dbReference type="Proteomes" id="UP000228496">
    <property type="component" value="Unassembled WGS sequence"/>
</dbReference>
<organism evidence="2 3">
    <name type="scientific">Candidatus Yanofskybacteria bacterium CG10_big_fil_rev_8_21_14_0_10_36_16</name>
    <dbReference type="NCBI Taxonomy" id="1975096"/>
    <lineage>
        <taxon>Bacteria</taxon>
        <taxon>Candidatus Yanofskyibacteriota</taxon>
    </lineage>
</organism>
<keyword evidence="1" id="KW-0812">Transmembrane</keyword>
<protein>
    <submittedName>
        <fullName evidence="2">Uncharacterized protein</fullName>
    </submittedName>
</protein>
<name>A0A2J0Q8P1_9BACT</name>
<comment type="caution">
    <text evidence="2">The sequence shown here is derived from an EMBL/GenBank/DDBJ whole genome shotgun (WGS) entry which is preliminary data.</text>
</comment>
<evidence type="ECO:0000313" key="3">
    <source>
        <dbReference type="Proteomes" id="UP000228496"/>
    </source>
</evidence>
<keyword evidence="1" id="KW-1133">Transmembrane helix</keyword>
<sequence length="417" mass="47971">MDFNTSQQSQNQEPLLHPSQTPIGADIHKIKLEAFLLILSSLVIAWLGFSYLNNYWPFSSPFNNDYNAPKIGESEIDSQVFSVAQDCVKKATAEDLEFYIDSKPISQSENYITLRVVPLNKEAGDSSVTLEKTNKEWTCKGYNQPNTDTASWQTYRNEEFGFEVKYPEDWEIDVSDFESGRNTKYEKEFNISPVYNVPSLSCLYVDSQLGGSFNFKIKGTEENNFIRLEFSFLDYNLYPQVYLTSAYDFNPDSAEDFNKVNTIKFAEDIRNKVKKYTSLKREEEFVPMLNGMARHFPPFGDTTPCDVSYIEGYEIVSGNWLVFITIYQTGTYDIDISNPKSIYQKDLIDQIISTFRFLEPTSTLIRDIGNSDIPEIVKTLCRQNNEYTFSDKQNKEHLFRGGSQNASFCMEGEEAII</sequence>
<dbReference type="AlphaFoldDB" id="A0A2J0Q8P1"/>
<keyword evidence="1" id="KW-0472">Membrane</keyword>
<proteinExistence type="predicted"/>
<evidence type="ECO:0000313" key="2">
    <source>
        <dbReference type="EMBL" id="PJE51607.1"/>
    </source>
</evidence>
<reference evidence="2 3" key="1">
    <citation type="submission" date="2017-09" db="EMBL/GenBank/DDBJ databases">
        <title>Depth-based differentiation of microbial function through sediment-hosted aquifers and enrichment of novel symbionts in the deep terrestrial subsurface.</title>
        <authorList>
            <person name="Probst A.J."/>
            <person name="Ladd B."/>
            <person name="Jarett J.K."/>
            <person name="Geller-Mcgrath D.E."/>
            <person name="Sieber C.M."/>
            <person name="Emerson J.B."/>
            <person name="Anantharaman K."/>
            <person name="Thomas B.C."/>
            <person name="Malmstrom R."/>
            <person name="Stieglmeier M."/>
            <person name="Klingl A."/>
            <person name="Woyke T."/>
            <person name="Ryan C.M."/>
            <person name="Banfield J.F."/>
        </authorList>
    </citation>
    <scope>NUCLEOTIDE SEQUENCE [LARGE SCALE GENOMIC DNA]</scope>
    <source>
        <strain evidence="2">CG10_big_fil_rev_8_21_14_0_10_36_16</strain>
    </source>
</reference>
<feature type="transmembrane region" description="Helical" evidence="1">
    <location>
        <begin position="34"/>
        <end position="52"/>
    </location>
</feature>
<accession>A0A2J0Q8P1</accession>
<evidence type="ECO:0000256" key="1">
    <source>
        <dbReference type="SAM" id="Phobius"/>
    </source>
</evidence>